<keyword evidence="1" id="KW-0472">Membrane</keyword>
<name>A0A2H3BIW8_9AGAR</name>
<evidence type="ECO:0000256" key="1">
    <source>
        <dbReference type="SAM" id="Phobius"/>
    </source>
</evidence>
<organism evidence="2 3">
    <name type="scientific">Armillaria solidipes</name>
    <dbReference type="NCBI Taxonomy" id="1076256"/>
    <lineage>
        <taxon>Eukaryota</taxon>
        <taxon>Fungi</taxon>
        <taxon>Dikarya</taxon>
        <taxon>Basidiomycota</taxon>
        <taxon>Agaricomycotina</taxon>
        <taxon>Agaricomycetes</taxon>
        <taxon>Agaricomycetidae</taxon>
        <taxon>Agaricales</taxon>
        <taxon>Marasmiineae</taxon>
        <taxon>Physalacriaceae</taxon>
        <taxon>Armillaria</taxon>
    </lineage>
</organism>
<dbReference type="EMBL" id="KZ293425">
    <property type="protein sequence ID" value="PBK70805.1"/>
    <property type="molecule type" value="Genomic_DNA"/>
</dbReference>
<dbReference type="AlphaFoldDB" id="A0A2H3BIW8"/>
<dbReference type="Proteomes" id="UP000218334">
    <property type="component" value="Unassembled WGS sequence"/>
</dbReference>
<accession>A0A2H3BIW8</accession>
<reference evidence="3" key="1">
    <citation type="journal article" date="2017" name="Nat. Ecol. Evol.">
        <title>Genome expansion and lineage-specific genetic innovations in the forest pathogenic fungi Armillaria.</title>
        <authorList>
            <person name="Sipos G."/>
            <person name="Prasanna A.N."/>
            <person name="Walter M.C."/>
            <person name="O'Connor E."/>
            <person name="Balint B."/>
            <person name="Krizsan K."/>
            <person name="Kiss B."/>
            <person name="Hess J."/>
            <person name="Varga T."/>
            <person name="Slot J."/>
            <person name="Riley R."/>
            <person name="Boka B."/>
            <person name="Rigling D."/>
            <person name="Barry K."/>
            <person name="Lee J."/>
            <person name="Mihaltcheva S."/>
            <person name="LaButti K."/>
            <person name="Lipzen A."/>
            <person name="Waldron R."/>
            <person name="Moloney N.M."/>
            <person name="Sperisen C."/>
            <person name="Kredics L."/>
            <person name="Vagvoelgyi C."/>
            <person name="Patrignani A."/>
            <person name="Fitzpatrick D."/>
            <person name="Nagy I."/>
            <person name="Doyle S."/>
            <person name="Anderson J.B."/>
            <person name="Grigoriev I.V."/>
            <person name="Gueldener U."/>
            <person name="Muensterkoetter M."/>
            <person name="Nagy L.G."/>
        </authorList>
    </citation>
    <scope>NUCLEOTIDE SEQUENCE [LARGE SCALE GENOMIC DNA]</scope>
    <source>
        <strain evidence="3">28-4</strain>
    </source>
</reference>
<protein>
    <submittedName>
        <fullName evidence="2">Uncharacterized protein</fullName>
    </submittedName>
</protein>
<evidence type="ECO:0000313" key="3">
    <source>
        <dbReference type="Proteomes" id="UP000218334"/>
    </source>
</evidence>
<feature type="transmembrane region" description="Helical" evidence="1">
    <location>
        <begin position="30"/>
        <end position="49"/>
    </location>
</feature>
<proteinExistence type="predicted"/>
<keyword evidence="1" id="KW-0812">Transmembrane</keyword>
<evidence type="ECO:0000313" key="2">
    <source>
        <dbReference type="EMBL" id="PBK70805.1"/>
    </source>
</evidence>
<keyword evidence="1" id="KW-1133">Transmembrane helix</keyword>
<gene>
    <name evidence="2" type="ORF">ARMSODRAFT_1017593</name>
</gene>
<keyword evidence="3" id="KW-1185">Reference proteome</keyword>
<sequence>MATQTDIPDLTNDDKAAVFQVLDAKLNSQILYALVYGIYTGILAVTLWTSSTNAGPSDEPWLSLSFSSML</sequence>